<dbReference type="EMBL" id="LT607756">
    <property type="protein sequence ID" value="SCG86705.1"/>
    <property type="molecule type" value="Genomic_DNA"/>
</dbReference>
<dbReference type="Gene3D" id="1.10.10.10">
    <property type="entry name" value="Winged helix-like DNA-binding domain superfamily/Winged helix DNA-binding domain"/>
    <property type="match status" value="1"/>
</dbReference>
<dbReference type="GeneID" id="30412998"/>
<protein>
    <submittedName>
        <fullName evidence="2">Putative DNA-binding protein YwzG</fullName>
    </submittedName>
</protein>
<organism evidence="2 3">
    <name type="scientific">Methanobacterium congolense</name>
    <dbReference type="NCBI Taxonomy" id="118062"/>
    <lineage>
        <taxon>Archaea</taxon>
        <taxon>Methanobacteriati</taxon>
        <taxon>Methanobacteriota</taxon>
        <taxon>Methanomada group</taxon>
        <taxon>Methanobacteria</taxon>
        <taxon>Methanobacteriales</taxon>
        <taxon>Methanobacteriaceae</taxon>
        <taxon>Methanobacterium</taxon>
    </lineage>
</organism>
<reference evidence="2 3" key="1">
    <citation type="submission" date="2016-08" db="EMBL/GenBank/DDBJ databases">
        <authorList>
            <person name="Seilhamer J.J."/>
        </authorList>
    </citation>
    <scope>NUCLEOTIDE SEQUENCE [LARGE SCALE GENOMIC DNA]</scope>
    <source>
        <strain evidence="2">Buetzberg</strain>
    </source>
</reference>
<feature type="domain" description="Transcription regulator PadR N-terminal" evidence="1">
    <location>
        <begin position="14"/>
        <end position="81"/>
    </location>
</feature>
<dbReference type="InterPro" id="IPR005149">
    <property type="entry name" value="Tscrpt_reg_PadR_N"/>
</dbReference>
<dbReference type="KEGG" id="mcub:MCBB_2163"/>
<evidence type="ECO:0000259" key="1">
    <source>
        <dbReference type="Pfam" id="PF03551"/>
    </source>
</evidence>
<evidence type="ECO:0000313" key="2">
    <source>
        <dbReference type="EMBL" id="SCG86705.1"/>
    </source>
</evidence>
<dbReference type="InterPro" id="IPR036388">
    <property type="entry name" value="WH-like_DNA-bd_sf"/>
</dbReference>
<dbReference type="RefSeq" id="WP_071907743.1">
    <property type="nucleotide sequence ID" value="NZ_LT607756.1"/>
</dbReference>
<sequence length="114" mass="13157">MNTQFKKGVLEICVLAILDKKDCYGYEMVSEISENIAISEGTIYPLLKRLKKEKLVTSYLKESSDGPSRKYYRLTDLGKQKKDDLVEEWKSFSVGVNNLLYSENATDLEEFKDE</sequence>
<dbReference type="InterPro" id="IPR036390">
    <property type="entry name" value="WH_DNA-bd_sf"/>
</dbReference>
<dbReference type="PATRIC" id="fig|129848.4.peg.2211"/>
<dbReference type="PANTHER" id="PTHR33169:SF24">
    <property type="entry name" value="TRANSCRIPTIONAL REGULATOR, PADR FAMILY"/>
    <property type="match status" value="1"/>
</dbReference>
<dbReference type="Pfam" id="PF03551">
    <property type="entry name" value="PadR"/>
    <property type="match status" value="1"/>
</dbReference>
<evidence type="ECO:0000313" key="3">
    <source>
        <dbReference type="Proteomes" id="UP000094707"/>
    </source>
</evidence>
<proteinExistence type="predicted"/>
<dbReference type="OrthoDB" id="56053at2157"/>
<dbReference type="InterPro" id="IPR052509">
    <property type="entry name" value="Metal_resp_DNA-bind_regulator"/>
</dbReference>
<keyword evidence="2" id="KW-0238">DNA-binding</keyword>
<dbReference type="SUPFAM" id="SSF46785">
    <property type="entry name" value="Winged helix' DNA-binding domain"/>
    <property type="match status" value="1"/>
</dbReference>
<dbReference type="GO" id="GO:0003677">
    <property type="term" value="F:DNA binding"/>
    <property type="evidence" value="ECO:0007669"/>
    <property type="project" value="UniProtKB-KW"/>
</dbReference>
<dbReference type="STRING" id="118062.MCBB_2163"/>
<dbReference type="Proteomes" id="UP000094707">
    <property type="component" value="Chromosome I"/>
</dbReference>
<dbReference type="AlphaFoldDB" id="A0A1D3L576"/>
<dbReference type="PANTHER" id="PTHR33169">
    <property type="entry name" value="PADR-FAMILY TRANSCRIPTIONAL REGULATOR"/>
    <property type="match status" value="1"/>
</dbReference>
<name>A0A1D3L576_9EURY</name>
<keyword evidence="3" id="KW-1185">Reference proteome</keyword>
<accession>A0A1D3L576</accession>
<gene>
    <name evidence="2" type="primary">ywzG3</name>
    <name evidence="2" type="ORF">MCBB_2163</name>
</gene>